<gene>
    <name evidence="2" type="ORF">L0M99_03740</name>
</gene>
<keyword evidence="1" id="KW-0732">Signal</keyword>
<accession>A0AAJ1BB34</accession>
<dbReference type="InterPro" id="IPR050490">
    <property type="entry name" value="Bact_solute-bd_prot1"/>
</dbReference>
<dbReference type="InterPro" id="IPR006059">
    <property type="entry name" value="SBP"/>
</dbReference>
<dbReference type="CDD" id="cd14748">
    <property type="entry name" value="PBP2_UgpB"/>
    <property type="match status" value="1"/>
</dbReference>
<name>A0AAJ1BB34_9ACTO</name>
<sequence>MNRTRKLLLTGAAVASLVLSGCAGTSSSGTIEQNDPKGKVTLDVWSNHPANSKDTEKEIIAAFEKENPNIKIKLTDAGKDYEEVAQKFNAALTGGQTPDVVVASDVTWYNFALNDNFAPLDDLMKKVDAKPDDYVKSLYDEYTIDGKHYAVPYARSTPLFYYNKDLFKKAGVPDRGPKTWEEWNKDFAPKLKASGVLPLSIPDGSNYLDWYFQGMIWSMGGSYSKDLTVNVADEKGVAAGKFLQDQFKNDYFKATKDATVPFTTGQAAAMLESTGSLQGVEEDGKVNVGTAFLPTPEGVPGVSTGGCGLAIPANSKNQEAAAKFIAFLTNTENTVKFSQATGYMPVRTSAVDSDETKSYIKEHPNFQTALDQLPKTKAQDAARAYVSGGGQKIGAALDKIAQGEDVQSTFDALQKDLQKIIDSQIKPKLDKKK</sequence>
<evidence type="ECO:0000256" key="1">
    <source>
        <dbReference type="SAM" id="SignalP"/>
    </source>
</evidence>
<reference evidence="2" key="1">
    <citation type="submission" date="2022-01" db="EMBL/GenBank/DDBJ databases">
        <title>Collection of gut derived symbiotic bacterial strains cultured from healthy donors.</title>
        <authorList>
            <person name="Lin H."/>
            <person name="Kohout C."/>
            <person name="Waligurski E."/>
            <person name="Pamer E.G."/>
        </authorList>
    </citation>
    <scope>NUCLEOTIDE SEQUENCE</scope>
    <source>
        <strain evidence="2">DFI.7.46</strain>
    </source>
</reference>
<feature type="chain" id="PRO_5042612544" evidence="1">
    <location>
        <begin position="24"/>
        <end position="433"/>
    </location>
</feature>
<dbReference type="PANTHER" id="PTHR43649:SF30">
    <property type="entry name" value="ABC TRANSPORTER SUBSTRATE-BINDING PROTEIN"/>
    <property type="match status" value="1"/>
</dbReference>
<protein>
    <submittedName>
        <fullName evidence="2">ABC transporter substrate-binding protein</fullName>
    </submittedName>
</protein>
<comment type="caution">
    <text evidence="2">The sequence shown here is derived from an EMBL/GenBank/DDBJ whole genome shotgun (WGS) entry which is preliminary data.</text>
</comment>
<dbReference type="Gene3D" id="3.40.190.10">
    <property type="entry name" value="Periplasmic binding protein-like II"/>
    <property type="match status" value="1"/>
</dbReference>
<feature type="signal peptide" evidence="1">
    <location>
        <begin position="1"/>
        <end position="23"/>
    </location>
</feature>
<evidence type="ECO:0000313" key="2">
    <source>
        <dbReference type="EMBL" id="MCG4617609.1"/>
    </source>
</evidence>
<dbReference type="PANTHER" id="PTHR43649">
    <property type="entry name" value="ARABINOSE-BINDING PROTEIN-RELATED"/>
    <property type="match status" value="1"/>
</dbReference>
<evidence type="ECO:0000313" key="3">
    <source>
        <dbReference type="Proteomes" id="UP001200537"/>
    </source>
</evidence>
<dbReference type="PROSITE" id="PS51257">
    <property type="entry name" value="PROKAR_LIPOPROTEIN"/>
    <property type="match status" value="1"/>
</dbReference>
<dbReference type="RefSeq" id="WP_024058373.1">
    <property type="nucleotide sequence ID" value="NZ_JAHAIE010000002.1"/>
</dbReference>
<dbReference type="AlphaFoldDB" id="A0AAJ1BB34"/>
<dbReference type="SUPFAM" id="SSF53850">
    <property type="entry name" value="Periplasmic binding protein-like II"/>
    <property type="match status" value="1"/>
</dbReference>
<dbReference type="Proteomes" id="UP001200537">
    <property type="component" value="Unassembled WGS sequence"/>
</dbReference>
<dbReference type="EMBL" id="JAKNHJ010000005">
    <property type="protein sequence ID" value="MCG4617609.1"/>
    <property type="molecule type" value="Genomic_DNA"/>
</dbReference>
<proteinExistence type="predicted"/>
<organism evidence="2 3">
    <name type="scientific">Varibaculum cambriense</name>
    <dbReference type="NCBI Taxonomy" id="184870"/>
    <lineage>
        <taxon>Bacteria</taxon>
        <taxon>Bacillati</taxon>
        <taxon>Actinomycetota</taxon>
        <taxon>Actinomycetes</taxon>
        <taxon>Actinomycetales</taxon>
        <taxon>Actinomycetaceae</taxon>
        <taxon>Varibaculum</taxon>
    </lineage>
</organism>
<dbReference type="Pfam" id="PF13416">
    <property type="entry name" value="SBP_bac_8"/>
    <property type="match status" value="1"/>
</dbReference>